<organism evidence="4 5">
    <name type="scientific">Raoultella scottii</name>
    <dbReference type="NCBI Taxonomy" id="3040937"/>
    <lineage>
        <taxon>Bacteria</taxon>
        <taxon>Pseudomonadati</taxon>
        <taxon>Pseudomonadota</taxon>
        <taxon>Gammaproteobacteria</taxon>
        <taxon>Enterobacterales</taxon>
        <taxon>Enterobacteriaceae</taxon>
        <taxon>Klebsiella/Raoultella group</taxon>
        <taxon>Raoultella</taxon>
    </lineage>
</organism>
<dbReference type="Gene3D" id="3.40.50.720">
    <property type="entry name" value="NAD(P)-binding Rossmann-like Domain"/>
    <property type="match status" value="1"/>
</dbReference>
<dbReference type="CDD" id="cd05233">
    <property type="entry name" value="SDR_c"/>
    <property type="match status" value="1"/>
</dbReference>
<dbReference type="PANTHER" id="PTHR42760">
    <property type="entry name" value="SHORT-CHAIN DEHYDROGENASES/REDUCTASES FAMILY MEMBER"/>
    <property type="match status" value="1"/>
</dbReference>
<dbReference type="Proteomes" id="UP001334005">
    <property type="component" value="Unassembled WGS sequence"/>
</dbReference>
<evidence type="ECO:0000256" key="3">
    <source>
        <dbReference type="RuleBase" id="RU000363"/>
    </source>
</evidence>
<dbReference type="Pfam" id="PF00106">
    <property type="entry name" value="adh_short"/>
    <property type="match status" value="1"/>
</dbReference>
<accession>A0ABU8Z926</accession>
<gene>
    <name evidence="4" type="ORF">QFI66_018390</name>
</gene>
<evidence type="ECO:0000313" key="5">
    <source>
        <dbReference type="Proteomes" id="UP001334005"/>
    </source>
</evidence>
<comment type="similarity">
    <text evidence="1 3">Belongs to the short-chain dehydrogenases/reductases (SDR) family.</text>
</comment>
<dbReference type="PRINTS" id="PR00081">
    <property type="entry name" value="GDHRDH"/>
</dbReference>
<keyword evidence="5" id="KW-1185">Reference proteome</keyword>
<dbReference type="InterPro" id="IPR020904">
    <property type="entry name" value="Sc_DH/Rdtase_CS"/>
</dbReference>
<dbReference type="InterPro" id="IPR036291">
    <property type="entry name" value="NAD(P)-bd_dom_sf"/>
</dbReference>
<evidence type="ECO:0000256" key="1">
    <source>
        <dbReference type="ARBA" id="ARBA00006484"/>
    </source>
</evidence>
<dbReference type="InterPro" id="IPR002347">
    <property type="entry name" value="SDR_fam"/>
</dbReference>
<dbReference type="EMBL" id="JARXNH020000057">
    <property type="protein sequence ID" value="MEK0250062.1"/>
    <property type="molecule type" value="Genomic_DNA"/>
</dbReference>
<protein>
    <submittedName>
        <fullName evidence="4">Sorbitol-6-phosphate dehydrogenase subunit</fullName>
        <ecNumber evidence="4">1.1.1.140</ecNumber>
    </submittedName>
</protein>
<proteinExistence type="inferred from homology"/>
<name>A0ABU8Z926_9ENTR</name>
<dbReference type="EC" id="1.1.1.140" evidence="4"/>
<evidence type="ECO:0000313" key="4">
    <source>
        <dbReference type="EMBL" id="MEK0250062.1"/>
    </source>
</evidence>
<evidence type="ECO:0000256" key="2">
    <source>
        <dbReference type="ARBA" id="ARBA00023002"/>
    </source>
</evidence>
<dbReference type="PRINTS" id="PR00080">
    <property type="entry name" value="SDRFAMILY"/>
</dbReference>
<dbReference type="SUPFAM" id="SSF51735">
    <property type="entry name" value="NAD(P)-binding Rossmann-fold domains"/>
    <property type="match status" value="1"/>
</dbReference>
<dbReference type="GO" id="GO:0009010">
    <property type="term" value="F:sorbitol-6-phosphate 2-dehydrogenase activity"/>
    <property type="evidence" value="ECO:0007669"/>
    <property type="project" value="UniProtKB-EC"/>
</dbReference>
<dbReference type="NCBIfam" id="NF004817">
    <property type="entry name" value="PRK06171.1"/>
    <property type="match status" value="1"/>
</dbReference>
<keyword evidence="2 4" id="KW-0560">Oxidoreductase</keyword>
<reference evidence="4 5" key="1">
    <citation type="submission" date="2024-03" db="EMBL/GenBank/DDBJ databases">
        <title>Two novel Raoultella species associated with bleeding cankers of broadleaf hosts, Raoultella scottia sp. nov. and Raoultella lignicola sp. nov.</title>
        <authorList>
            <person name="Brady C.L."/>
        </authorList>
    </citation>
    <scope>NUCLEOTIDE SEQUENCE [LARGE SCALE GENOMIC DNA]</scope>
    <source>
        <strain evidence="4 5">BAC 10a-01-01</strain>
    </source>
</reference>
<dbReference type="PROSITE" id="PS00061">
    <property type="entry name" value="ADH_SHORT"/>
    <property type="match status" value="1"/>
</dbReference>
<comment type="caution">
    <text evidence="4">The sequence shown here is derived from an EMBL/GenBank/DDBJ whole genome shotgun (WGS) entry which is preliminary data.</text>
</comment>
<dbReference type="PANTHER" id="PTHR42760:SF133">
    <property type="entry name" value="3-OXOACYL-[ACYL-CARRIER-PROTEIN] REDUCTASE"/>
    <property type="match status" value="1"/>
</dbReference>
<sequence length="270" mass="28709">MQMASTQWIALGPKVVIVTGGCSGIGEWIAKGLAGNGAQVVVADIQQPAAAAVVSGVDYRQCDITDRPSVCRLIADVVARYGRLDGLVNNAAVNRARLLVDYYGSQPEYELSDDDFDFMVRINQKGPFIFTQEAARIMIGQKSGAIVNIVSEAGIEGSKGQSCYAATKAALHGFTLSWAKELGAFGIRVVGVAPGINEPTPMGNAVHRKALAYTRGMAFASIDEDYSHKIPLGRPGRLEEIADLVSWLLSDRASYITGTTINITGGKSRG</sequence>